<dbReference type="AlphaFoldDB" id="A0A7I7VUC0"/>
<dbReference type="EMBL" id="AP022605">
    <property type="protein sequence ID" value="BBZ07078.1"/>
    <property type="molecule type" value="Genomic_DNA"/>
</dbReference>
<accession>A0A7I7VUC0</accession>
<reference evidence="1 2" key="1">
    <citation type="journal article" date="2019" name="Emerg. Microbes Infect.">
        <title>Comprehensive subspecies identification of 175 nontuberculous mycobacteria species based on 7547 genomic profiles.</title>
        <authorList>
            <person name="Matsumoto Y."/>
            <person name="Kinjo T."/>
            <person name="Motooka D."/>
            <person name="Nabeya D."/>
            <person name="Jung N."/>
            <person name="Uechi K."/>
            <person name="Horii T."/>
            <person name="Iida T."/>
            <person name="Fujita J."/>
            <person name="Nakamura S."/>
        </authorList>
    </citation>
    <scope>NUCLEOTIDE SEQUENCE [LARGE SCALE GENOMIC DNA]</scope>
    <source>
        <strain evidence="1 2">JCM 12405</strain>
    </source>
</reference>
<proteinExistence type="predicted"/>
<protein>
    <recommendedName>
        <fullName evidence="3">Allantoinase</fullName>
    </recommendedName>
</protein>
<dbReference type="GO" id="GO:0004038">
    <property type="term" value="F:allantoinase activity"/>
    <property type="evidence" value="ECO:0007669"/>
    <property type="project" value="TreeGrafter"/>
</dbReference>
<name>A0A7I7VUC0_9MYCO</name>
<dbReference type="InterPro" id="IPR032466">
    <property type="entry name" value="Metal_Hydrolase"/>
</dbReference>
<dbReference type="Gene3D" id="3.20.20.140">
    <property type="entry name" value="Metal-dependent hydrolases"/>
    <property type="match status" value="1"/>
</dbReference>
<evidence type="ECO:0000313" key="1">
    <source>
        <dbReference type="EMBL" id="BBZ07078.1"/>
    </source>
</evidence>
<evidence type="ECO:0008006" key="3">
    <source>
        <dbReference type="Google" id="ProtNLM"/>
    </source>
</evidence>
<gene>
    <name evidence="1" type="ORF">MDOR_12470</name>
</gene>
<dbReference type="Proteomes" id="UP000467201">
    <property type="component" value="Chromosome"/>
</dbReference>
<dbReference type="InterPro" id="IPR011059">
    <property type="entry name" value="Metal-dep_hydrolase_composite"/>
</dbReference>
<dbReference type="GO" id="GO:0006145">
    <property type="term" value="P:purine nucleobase catabolic process"/>
    <property type="evidence" value="ECO:0007669"/>
    <property type="project" value="TreeGrafter"/>
</dbReference>
<dbReference type="InterPro" id="IPR050138">
    <property type="entry name" value="DHOase/Allantoinase_Hydrolase"/>
</dbReference>
<organism evidence="1 2">
    <name type="scientific">Mycolicibacterium doricum</name>
    <dbReference type="NCBI Taxonomy" id="126673"/>
    <lineage>
        <taxon>Bacteria</taxon>
        <taxon>Bacillati</taxon>
        <taxon>Actinomycetota</taxon>
        <taxon>Actinomycetes</taxon>
        <taxon>Mycobacteriales</taxon>
        <taxon>Mycobacteriaceae</taxon>
        <taxon>Mycolicibacterium</taxon>
    </lineage>
</organism>
<dbReference type="SUPFAM" id="SSF51338">
    <property type="entry name" value="Composite domain of metallo-dependent hydrolases"/>
    <property type="match status" value="1"/>
</dbReference>
<dbReference type="PANTHER" id="PTHR43668">
    <property type="entry name" value="ALLANTOINASE"/>
    <property type="match status" value="1"/>
</dbReference>
<dbReference type="PANTHER" id="PTHR43668:SF2">
    <property type="entry name" value="ALLANTOINASE"/>
    <property type="match status" value="1"/>
</dbReference>
<dbReference type="SUPFAM" id="SSF51556">
    <property type="entry name" value="Metallo-dependent hydrolases"/>
    <property type="match status" value="1"/>
</dbReference>
<dbReference type="GO" id="GO:0005737">
    <property type="term" value="C:cytoplasm"/>
    <property type="evidence" value="ECO:0007669"/>
    <property type="project" value="TreeGrafter"/>
</dbReference>
<evidence type="ECO:0000313" key="2">
    <source>
        <dbReference type="Proteomes" id="UP000467201"/>
    </source>
</evidence>
<sequence>MLLVHAESHAAIAASAPPRAPAYASFLDSRPDTAEADAVALAIDVARDTGVRMHIVHVSSASVVPLLADAKRTGVRITAETCPHYLAFATHEVPDGATEYAVCPPIRAGANRDQLWAALWDGTLDMIVSDHSPCAPEHKGADFGVAFGGISSLQLSPAVTWTHARSRGLGLAGLSRWMSELLATLAGYDDRGRISVGLRADMCAFDPDAQVVLDAAALAHRHPVSPYDGHTLSGAVLQMWVAGRPVLREVCQPV</sequence>
<dbReference type="KEGG" id="mdr:MDOR_12470"/>